<keyword evidence="7" id="KW-0934">Plastid</keyword>
<keyword evidence="9" id="KW-0809">Transit peptide</keyword>
<keyword evidence="11" id="KW-0408">Iron</keyword>
<dbReference type="GO" id="GO:0009507">
    <property type="term" value="C:chloroplast"/>
    <property type="evidence" value="ECO:0007669"/>
    <property type="project" value="UniProtKB-SubCell"/>
</dbReference>
<comment type="caution">
    <text evidence="13">The sequence shown here is derived from an EMBL/GenBank/DDBJ whole genome shotgun (WGS) entry which is preliminary data.</text>
</comment>
<dbReference type="PANTHER" id="PTHR35703">
    <property type="entry name" value="HEME OXYGENASE 1, CHLOROPLASTIC-RELATED"/>
    <property type="match status" value="1"/>
</dbReference>
<dbReference type="Proteomes" id="UP001179952">
    <property type="component" value="Unassembled WGS sequence"/>
</dbReference>
<dbReference type="Gene3D" id="1.20.910.10">
    <property type="entry name" value="Heme oxygenase-like"/>
    <property type="match status" value="1"/>
</dbReference>
<dbReference type="FunFam" id="1.20.910.10:FF:000005">
    <property type="entry name" value="Heme oxygenase 1"/>
    <property type="match status" value="1"/>
</dbReference>
<dbReference type="GO" id="GO:0006788">
    <property type="term" value="P:heme oxidation"/>
    <property type="evidence" value="ECO:0007669"/>
    <property type="project" value="InterPro"/>
</dbReference>
<reference evidence="13" key="2">
    <citation type="submission" date="2023-06" db="EMBL/GenBank/DDBJ databases">
        <authorList>
            <person name="Ma L."/>
            <person name="Liu K.-W."/>
            <person name="Li Z."/>
            <person name="Hsiao Y.-Y."/>
            <person name="Qi Y."/>
            <person name="Fu T."/>
            <person name="Tang G."/>
            <person name="Zhang D."/>
            <person name="Sun W.-H."/>
            <person name="Liu D.-K."/>
            <person name="Li Y."/>
            <person name="Chen G.-Z."/>
            <person name="Liu X.-D."/>
            <person name="Liao X.-Y."/>
            <person name="Jiang Y.-T."/>
            <person name="Yu X."/>
            <person name="Hao Y."/>
            <person name="Huang J."/>
            <person name="Zhao X.-W."/>
            <person name="Ke S."/>
            <person name="Chen Y.-Y."/>
            <person name="Wu W.-L."/>
            <person name="Hsu J.-L."/>
            <person name="Lin Y.-F."/>
            <person name="Huang M.-D."/>
            <person name="Li C.-Y."/>
            <person name="Huang L."/>
            <person name="Wang Z.-W."/>
            <person name="Zhao X."/>
            <person name="Zhong W.-Y."/>
            <person name="Peng D.-H."/>
            <person name="Ahmad S."/>
            <person name="Lan S."/>
            <person name="Zhang J.-S."/>
            <person name="Tsai W.-C."/>
            <person name="Van De Peer Y."/>
            <person name="Liu Z.-J."/>
        </authorList>
    </citation>
    <scope>NUCLEOTIDE SEQUENCE</scope>
    <source>
        <strain evidence="13">SCP</strain>
        <tissue evidence="13">Leaves</tissue>
    </source>
</reference>
<dbReference type="InterPro" id="IPR002051">
    <property type="entry name" value="Haem_Oase"/>
</dbReference>
<dbReference type="CDD" id="cd19165">
    <property type="entry name" value="HemeO"/>
    <property type="match status" value="1"/>
</dbReference>
<protein>
    <recommendedName>
        <fullName evidence="3">heme oxygenase (biliverdin-producing)</fullName>
        <ecNumber evidence="3">1.14.14.18</ecNumber>
    </recommendedName>
</protein>
<comment type="subcellular location">
    <subcellularLocation>
        <location evidence="1">Plastid</location>
        <location evidence="1">Chloroplast</location>
    </subcellularLocation>
</comment>
<evidence type="ECO:0000256" key="2">
    <source>
        <dbReference type="ARBA" id="ARBA00006134"/>
    </source>
</evidence>
<evidence type="ECO:0000256" key="12">
    <source>
        <dbReference type="SAM" id="MobiDB-lite"/>
    </source>
</evidence>
<accession>A0AAV9AFZ0</accession>
<evidence type="ECO:0000256" key="11">
    <source>
        <dbReference type="ARBA" id="ARBA00023004"/>
    </source>
</evidence>
<dbReference type="EC" id="1.14.14.18" evidence="3"/>
<dbReference type="InterPro" id="IPR016951">
    <property type="entry name" value="Haem_Oase_decyc_pln"/>
</dbReference>
<evidence type="ECO:0000256" key="4">
    <source>
        <dbReference type="ARBA" id="ARBA00022528"/>
    </source>
</evidence>
<dbReference type="GO" id="GO:0004392">
    <property type="term" value="F:heme oxygenase (decyclizing) activity"/>
    <property type="evidence" value="ECO:0007669"/>
    <property type="project" value="UniProtKB-EC"/>
</dbReference>
<dbReference type="InterPro" id="IPR016053">
    <property type="entry name" value="Haem_Oase-like"/>
</dbReference>
<dbReference type="InterPro" id="IPR016084">
    <property type="entry name" value="Haem_Oase-like_multi-hlx"/>
</dbReference>
<name>A0AAV9AFZ0_ACOGR</name>
<keyword evidence="5" id="KW-0602">Photosynthesis</keyword>
<dbReference type="EMBL" id="JAUJYN010000009">
    <property type="protein sequence ID" value="KAK1263056.1"/>
    <property type="molecule type" value="Genomic_DNA"/>
</dbReference>
<dbReference type="SUPFAM" id="SSF48613">
    <property type="entry name" value="Heme oxygenase-like"/>
    <property type="match status" value="1"/>
</dbReference>
<evidence type="ECO:0000256" key="9">
    <source>
        <dbReference type="ARBA" id="ARBA00022946"/>
    </source>
</evidence>
<evidence type="ECO:0000256" key="1">
    <source>
        <dbReference type="ARBA" id="ARBA00004229"/>
    </source>
</evidence>
<dbReference type="Pfam" id="PF01126">
    <property type="entry name" value="Heme_oxygenase"/>
    <property type="match status" value="1"/>
</dbReference>
<evidence type="ECO:0000256" key="5">
    <source>
        <dbReference type="ARBA" id="ARBA00022531"/>
    </source>
</evidence>
<keyword evidence="10" id="KW-0560">Oxidoreductase</keyword>
<evidence type="ECO:0000256" key="7">
    <source>
        <dbReference type="ARBA" id="ARBA00022640"/>
    </source>
</evidence>
<evidence type="ECO:0000256" key="10">
    <source>
        <dbReference type="ARBA" id="ARBA00023002"/>
    </source>
</evidence>
<gene>
    <name evidence="13" type="ORF">QJS04_geneDACA017458</name>
</gene>
<evidence type="ECO:0000256" key="6">
    <source>
        <dbReference type="ARBA" id="ARBA00022617"/>
    </source>
</evidence>
<evidence type="ECO:0000256" key="8">
    <source>
        <dbReference type="ARBA" id="ARBA00022723"/>
    </source>
</evidence>
<feature type="region of interest" description="Disordered" evidence="12">
    <location>
        <begin position="43"/>
        <end position="62"/>
    </location>
</feature>
<sequence length="287" mass="32634">MFIGMQYALPTNPRITYSPFPKPKPVKYDLSTTTTITCCSTTPNTSTTTTLPSPPPQPTFTVPKKRKRYRKQYPGESTGITEEMRFVAMKLRNPNSPPPPPSNAAAAAAADTWQPSKEGFLKYLVDSRLVFRTLDRIVDKSSHVAYAYFRRTGLERTDALDRDLEWFAEQGIGVPEPSAPGIGYANYLEELAETSAPSFMCHFYNIYFAHVTGGQVIGKQVCERLLEGKELEFYRWEGDVQEMVRDVREKLNMIGEHWSRDEKNRCLREAAKSFKFSGQIVRLIILL</sequence>
<evidence type="ECO:0000313" key="14">
    <source>
        <dbReference type="Proteomes" id="UP001179952"/>
    </source>
</evidence>
<dbReference type="GO" id="GO:0010024">
    <property type="term" value="P:phytochromobilin biosynthetic process"/>
    <property type="evidence" value="ECO:0007669"/>
    <property type="project" value="TreeGrafter"/>
</dbReference>
<keyword evidence="8" id="KW-0479">Metal-binding</keyword>
<evidence type="ECO:0000313" key="13">
    <source>
        <dbReference type="EMBL" id="KAK1263056.1"/>
    </source>
</evidence>
<dbReference type="PANTHER" id="PTHR35703:SF1">
    <property type="entry name" value="INACTIVE HEME OXYGENASE 2, CHLOROPLASTIC-RELATED"/>
    <property type="match status" value="1"/>
</dbReference>
<dbReference type="GO" id="GO:0015979">
    <property type="term" value="P:photosynthesis"/>
    <property type="evidence" value="ECO:0007669"/>
    <property type="project" value="UniProtKB-KW"/>
</dbReference>
<proteinExistence type="inferred from homology"/>
<dbReference type="AlphaFoldDB" id="A0AAV9AFZ0"/>
<dbReference type="GO" id="GO:0046872">
    <property type="term" value="F:metal ion binding"/>
    <property type="evidence" value="ECO:0007669"/>
    <property type="project" value="UniProtKB-KW"/>
</dbReference>
<comment type="similarity">
    <text evidence="2">Belongs to the heme oxygenase family.</text>
</comment>
<keyword evidence="4" id="KW-0150">Chloroplast</keyword>
<reference evidence="13" key="1">
    <citation type="journal article" date="2023" name="Nat. Commun.">
        <title>Diploid and tetraploid genomes of Acorus and the evolution of monocots.</title>
        <authorList>
            <person name="Ma L."/>
            <person name="Liu K.W."/>
            <person name="Li Z."/>
            <person name="Hsiao Y.Y."/>
            <person name="Qi Y."/>
            <person name="Fu T."/>
            <person name="Tang G.D."/>
            <person name="Zhang D."/>
            <person name="Sun W.H."/>
            <person name="Liu D.K."/>
            <person name="Li Y."/>
            <person name="Chen G.Z."/>
            <person name="Liu X.D."/>
            <person name="Liao X.Y."/>
            <person name="Jiang Y.T."/>
            <person name="Yu X."/>
            <person name="Hao Y."/>
            <person name="Huang J."/>
            <person name="Zhao X.W."/>
            <person name="Ke S."/>
            <person name="Chen Y.Y."/>
            <person name="Wu W.L."/>
            <person name="Hsu J.L."/>
            <person name="Lin Y.F."/>
            <person name="Huang M.D."/>
            <person name="Li C.Y."/>
            <person name="Huang L."/>
            <person name="Wang Z.W."/>
            <person name="Zhao X."/>
            <person name="Zhong W.Y."/>
            <person name="Peng D.H."/>
            <person name="Ahmad S."/>
            <person name="Lan S."/>
            <person name="Zhang J.S."/>
            <person name="Tsai W.C."/>
            <person name="Van de Peer Y."/>
            <person name="Liu Z.J."/>
        </authorList>
    </citation>
    <scope>NUCLEOTIDE SEQUENCE</scope>
    <source>
        <strain evidence="13">SCP</strain>
    </source>
</reference>
<keyword evidence="6" id="KW-0349">Heme</keyword>
<keyword evidence="14" id="KW-1185">Reference proteome</keyword>
<organism evidence="13 14">
    <name type="scientific">Acorus gramineus</name>
    <name type="common">Dwarf sweet flag</name>
    <dbReference type="NCBI Taxonomy" id="55184"/>
    <lineage>
        <taxon>Eukaryota</taxon>
        <taxon>Viridiplantae</taxon>
        <taxon>Streptophyta</taxon>
        <taxon>Embryophyta</taxon>
        <taxon>Tracheophyta</taxon>
        <taxon>Spermatophyta</taxon>
        <taxon>Magnoliopsida</taxon>
        <taxon>Liliopsida</taxon>
        <taxon>Acoraceae</taxon>
        <taxon>Acorus</taxon>
    </lineage>
</organism>
<evidence type="ECO:0000256" key="3">
    <source>
        <dbReference type="ARBA" id="ARBA00012360"/>
    </source>
</evidence>